<evidence type="ECO:0000256" key="1">
    <source>
        <dbReference type="ARBA" id="ARBA00022723"/>
    </source>
</evidence>
<evidence type="ECO:0000313" key="5">
    <source>
        <dbReference type="EMBL" id="KAH6595758.1"/>
    </source>
</evidence>
<evidence type="ECO:0000259" key="4">
    <source>
        <dbReference type="PROSITE" id="PS50048"/>
    </source>
</evidence>
<dbReference type="PROSITE" id="PS50048">
    <property type="entry name" value="ZN2_CY6_FUNGAL_2"/>
    <property type="match status" value="1"/>
</dbReference>
<dbReference type="Proteomes" id="UP001648503">
    <property type="component" value="Unassembled WGS sequence"/>
</dbReference>
<protein>
    <recommendedName>
        <fullName evidence="4">Zn(2)-C6 fungal-type domain-containing protein</fullName>
    </recommendedName>
</protein>
<keyword evidence="1" id="KW-0479">Metal-binding</keyword>
<name>A0ABQ8FCT4_9FUNG</name>
<dbReference type="SMART" id="SM00066">
    <property type="entry name" value="GAL4"/>
    <property type="match status" value="1"/>
</dbReference>
<dbReference type="PROSITE" id="PS00463">
    <property type="entry name" value="ZN2_CY6_FUNGAL_1"/>
    <property type="match status" value="1"/>
</dbReference>
<dbReference type="PANTHER" id="PTHR47659:SF1">
    <property type="entry name" value="TRANSCRIPTION ACTIVATOR OF GLUCONEOGENESIS ERT1"/>
    <property type="match status" value="1"/>
</dbReference>
<feature type="region of interest" description="Disordered" evidence="3">
    <location>
        <begin position="356"/>
        <end position="406"/>
    </location>
</feature>
<feature type="region of interest" description="Disordered" evidence="3">
    <location>
        <begin position="280"/>
        <end position="338"/>
    </location>
</feature>
<sequence>MLEDLMSDFLGVSNSITGDTPTLDAATRSLESQQQPQIQQSQHSEPLSHSSSLMNHTGQNTMTSNTNVLAQLLLQQQLQLQLQQQQLEQQQLVETHIKPHDDNGESPSMEQIFQSLLPLMQAQQQLDTRIPGKPQSPVGWVDQSSNLFALTAIKAVNDAINMMSAPSGPDALQPTVQHLQQHQLQQPFLEKHHIPELQSLLSFTPTAHLNQPTPSIPSLAAFASSLRGPGLRHPYFDLYGRNEYAGPYVQKACGACKLAHTACDNQRPCQRCIRNHKESECVDASRRKRGRPSNIERASREKERKALNLDPLISSKVRRKRPTVKPSSINSSAPVVPGSALDASFTNDIEGDDVLVTEASHGGSPPVSAMLSDKGQKRKKQPKPPNRSASERILRERARKSSRNSSAIQRHILPFLPLNPPQNDMSFLYQRPTVPSGATNTQPAISNDILLAFAALSVLLPETGSAPSSDLHAIAAAAIASAASAIPQCPSQHHLGGIDVPLSNSSLQHTPADLRQLVQQLALPYLQQSSFDPILNPRGTSVPDTASVSTDHSLLSSHIDEETMSLLRNQVAAALQQAGVFDALLPKQNVSS</sequence>
<keyword evidence="6" id="KW-1185">Reference proteome</keyword>
<comment type="caution">
    <text evidence="5">The sequence shown here is derived from an EMBL/GenBank/DDBJ whole genome shotgun (WGS) entry which is preliminary data.</text>
</comment>
<dbReference type="SUPFAM" id="SSF57701">
    <property type="entry name" value="Zn2/Cys6 DNA-binding domain"/>
    <property type="match status" value="1"/>
</dbReference>
<feature type="region of interest" description="Disordered" evidence="3">
    <location>
        <begin position="27"/>
        <end position="61"/>
    </location>
</feature>
<feature type="domain" description="Zn(2)-C6 fungal-type" evidence="4">
    <location>
        <begin position="252"/>
        <end position="283"/>
    </location>
</feature>
<proteinExistence type="predicted"/>
<dbReference type="EMBL" id="JAFCIX010000274">
    <property type="protein sequence ID" value="KAH6595758.1"/>
    <property type="molecule type" value="Genomic_DNA"/>
</dbReference>
<evidence type="ECO:0000313" key="6">
    <source>
        <dbReference type="Proteomes" id="UP001648503"/>
    </source>
</evidence>
<dbReference type="InterPro" id="IPR001138">
    <property type="entry name" value="Zn2Cys6_DnaBD"/>
</dbReference>
<feature type="compositionally biased region" description="Low complexity" evidence="3">
    <location>
        <begin position="32"/>
        <end position="53"/>
    </location>
</feature>
<evidence type="ECO:0000256" key="3">
    <source>
        <dbReference type="SAM" id="MobiDB-lite"/>
    </source>
</evidence>
<organism evidence="5 6">
    <name type="scientific">Batrachochytrium salamandrivorans</name>
    <dbReference type="NCBI Taxonomy" id="1357716"/>
    <lineage>
        <taxon>Eukaryota</taxon>
        <taxon>Fungi</taxon>
        <taxon>Fungi incertae sedis</taxon>
        <taxon>Chytridiomycota</taxon>
        <taxon>Chytridiomycota incertae sedis</taxon>
        <taxon>Chytridiomycetes</taxon>
        <taxon>Rhizophydiales</taxon>
        <taxon>Rhizophydiales incertae sedis</taxon>
        <taxon>Batrachochytrium</taxon>
    </lineage>
</organism>
<dbReference type="InterPro" id="IPR050335">
    <property type="entry name" value="ERT1_acuK_gluconeogen_tf"/>
</dbReference>
<evidence type="ECO:0000256" key="2">
    <source>
        <dbReference type="ARBA" id="ARBA00023242"/>
    </source>
</evidence>
<dbReference type="Pfam" id="PF00172">
    <property type="entry name" value="Zn_clus"/>
    <property type="match status" value="1"/>
</dbReference>
<dbReference type="InterPro" id="IPR036864">
    <property type="entry name" value="Zn2-C6_fun-type_DNA-bd_sf"/>
</dbReference>
<dbReference type="PANTHER" id="PTHR47659">
    <property type="entry name" value="ZN(II)2CYS6 TRANSCRIPTION FACTOR (EUROFUNG)-RELATED"/>
    <property type="match status" value="1"/>
</dbReference>
<reference evidence="5 6" key="1">
    <citation type="submission" date="2021-02" db="EMBL/GenBank/DDBJ databases">
        <title>Variation within the Batrachochytrium salamandrivorans European outbreak.</title>
        <authorList>
            <person name="Kelly M."/>
            <person name="Pasmans F."/>
            <person name="Shea T.P."/>
            <person name="Munoz J.F."/>
            <person name="Carranza S."/>
            <person name="Cuomo C.A."/>
            <person name="Martel A."/>
        </authorList>
    </citation>
    <scope>NUCLEOTIDE SEQUENCE [LARGE SCALE GENOMIC DNA]</scope>
    <source>
        <strain evidence="5 6">AMFP18/2</strain>
    </source>
</reference>
<accession>A0ABQ8FCT4</accession>
<feature type="compositionally biased region" description="Basic and acidic residues" evidence="3">
    <location>
        <begin position="297"/>
        <end position="307"/>
    </location>
</feature>
<keyword evidence="2" id="KW-0539">Nucleus</keyword>
<dbReference type="CDD" id="cd00067">
    <property type="entry name" value="GAL4"/>
    <property type="match status" value="1"/>
</dbReference>
<gene>
    <name evidence="5" type="ORF">BASA50_005594</name>
</gene>